<dbReference type="EMBL" id="JADNYJ010000189">
    <property type="protein sequence ID" value="KAF8875977.1"/>
    <property type="molecule type" value="Genomic_DNA"/>
</dbReference>
<protein>
    <submittedName>
        <fullName evidence="1">Uncharacterized protein</fullName>
    </submittedName>
</protein>
<evidence type="ECO:0000313" key="3">
    <source>
        <dbReference type="Proteomes" id="UP000724874"/>
    </source>
</evidence>
<evidence type="ECO:0000313" key="1">
    <source>
        <dbReference type="EMBL" id="KAF8875977.1"/>
    </source>
</evidence>
<dbReference type="InterPro" id="IPR015943">
    <property type="entry name" value="WD40/YVTN_repeat-like_dom_sf"/>
</dbReference>
<accession>A0A9P5TH89</accession>
<dbReference type="Gene3D" id="2.130.10.10">
    <property type="entry name" value="YVTN repeat-like/Quinoprotein amine dehydrogenase"/>
    <property type="match status" value="1"/>
</dbReference>
<dbReference type="Proteomes" id="UP000724874">
    <property type="component" value="Unassembled WGS sequence"/>
</dbReference>
<dbReference type="OrthoDB" id="3238562at2759"/>
<dbReference type="InterPro" id="IPR036322">
    <property type="entry name" value="WD40_repeat_dom_sf"/>
</dbReference>
<sequence length="361" mass="40819">MVFSFFFSKVYNYSSDTYNRYTLIGILKGHNGPINTFTFNASGTLLKLLRGLIGCALEQDEAEFMEVSSLRVFSLGDSVENFAFDHHHQHMAISSHYGKIRMLQYQQGKFVELWEDELLDAIPRALFFSDNGHSLTIYAMETGMIGYISQCQVMGNILVNNMHDGFDIYPPNCYVLSCTYCVESVRTYFKAGVFGEGGKIVVCGSDHGHMTTASGLHLIASRTSSGGCNIYIWKRPVRGVAHEDNTKMAQRLLILNVIFSIIFMWLTREAWSSYLGNIKPIFCLLGVLGPTFHRNIKISSRVPQSAEEDNARNSPSIEDILLRMNEEQVRKVLKISPMLLENTMEKSTLSWEEEIGHDDVV</sequence>
<name>A0A9P5TH89_GYMJU</name>
<organism evidence="1 3">
    <name type="scientific">Gymnopilus junonius</name>
    <name type="common">Spectacular rustgill mushroom</name>
    <name type="synonym">Gymnopilus spectabilis subsp. junonius</name>
    <dbReference type="NCBI Taxonomy" id="109634"/>
    <lineage>
        <taxon>Eukaryota</taxon>
        <taxon>Fungi</taxon>
        <taxon>Dikarya</taxon>
        <taxon>Basidiomycota</taxon>
        <taxon>Agaricomycotina</taxon>
        <taxon>Agaricomycetes</taxon>
        <taxon>Agaricomycetidae</taxon>
        <taxon>Agaricales</taxon>
        <taxon>Agaricineae</taxon>
        <taxon>Hymenogastraceae</taxon>
        <taxon>Gymnopilus</taxon>
    </lineage>
</organism>
<comment type="caution">
    <text evidence="1">The sequence shown here is derived from an EMBL/GenBank/DDBJ whole genome shotgun (WGS) entry which is preliminary data.</text>
</comment>
<evidence type="ECO:0000313" key="2">
    <source>
        <dbReference type="EMBL" id="KAF8883362.1"/>
    </source>
</evidence>
<keyword evidence="3" id="KW-1185">Reference proteome</keyword>
<dbReference type="AlphaFoldDB" id="A0A9P5TH89"/>
<proteinExistence type="predicted"/>
<gene>
    <name evidence="2" type="ORF">CPB84DRAFT_1750706</name>
    <name evidence="1" type="ORF">CPB84DRAFT_1752555</name>
</gene>
<dbReference type="EMBL" id="JADNYJ010000116">
    <property type="protein sequence ID" value="KAF8883362.1"/>
    <property type="molecule type" value="Genomic_DNA"/>
</dbReference>
<dbReference type="SUPFAM" id="SSF50978">
    <property type="entry name" value="WD40 repeat-like"/>
    <property type="match status" value="1"/>
</dbReference>
<reference evidence="1" key="1">
    <citation type="submission" date="2020-11" db="EMBL/GenBank/DDBJ databases">
        <authorList>
            <consortium name="DOE Joint Genome Institute"/>
            <person name="Ahrendt S."/>
            <person name="Riley R."/>
            <person name="Andreopoulos W."/>
            <person name="LaButti K."/>
            <person name="Pangilinan J."/>
            <person name="Ruiz-duenas F.J."/>
            <person name="Barrasa J.M."/>
            <person name="Sanchez-Garcia M."/>
            <person name="Camarero S."/>
            <person name="Miyauchi S."/>
            <person name="Serrano A."/>
            <person name="Linde D."/>
            <person name="Babiker R."/>
            <person name="Drula E."/>
            <person name="Ayuso-Fernandez I."/>
            <person name="Pacheco R."/>
            <person name="Padilla G."/>
            <person name="Ferreira P."/>
            <person name="Barriuso J."/>
            <person name="Kellner H."/>
            <person name="Castanera R."/>
            <person name="Alfaro M."/>
            <person name="Ramirez L."/>
            <person name="Pisabarro A.G."/>
            <person name="Kuo A."/>
            <person name="Tritt A."/>
            <person name="Lipzen A."/>
            <person name="He G."/>
            <person name="Yan M."/>
            <person name="Ng V."/>
            <person name="Cullen D."/>
            <person name="Martin F."/>
            <person name="Rosso M.-N."/>
            <person name="Henrissat B."/>
            <person name="Hibbett D."/>
            <person name="Martinez A.T."/>
            <person name="Grigoriev I.V."/>
        </authorList>
    </citation>
    <scope>NUCLEOTIDE SEQUENCE</scope>
    <source>
        <strain evidence="1">AH 44721</strain>
    </source>
</reference>